<keyword evidence="1 2" id="KW-0456">Lyase</keyword>
<accession>A0A7K1YEP4</accession>
<dbReference type="SMART" id="SM01130">
    <property type="entry name" value="DHDPS"/>
    <property type="match status" value="1"/>
</dbReference>
<dbReference type="PIRSF" id="PIRSF001365">
    <property type="entry name" value="DHDPS"/>
    <property type="match status" value="1"/>
</dbReference>
<dbReference type="SUPFAM" id="SSF51569">
    <property type="entry name" value="Aldolase"/>
    <property type="match status" value="1"/>
</dbReference>
<organism evidence="4 5">
    <name type="scientific">Hufsiella arboris</name>
    <dbReference type="NCBI Taxonomy" id="2695275"/>
    <lineage>
        <taxon>Bacteria</taxon>
        <taxon>Pseudomonadati</taxon>
        <taxon>Bacteroidota</taxon>
        <taxon>Sphingobacteriia</taxon>
        <taxon>Sphingobacteriales</taxon>
        <taxon>Sphingobacteriaceae</taxon>
        <taxon>Hufsiella</taxon>
    </lineage>
</organism>
<dbReference type="RefSeq" id="WP_160845669.1">
    <property type="nucleotide sequence ID" value="NZ_WVHT01000008.1"/>
</dbReference>
<dbReference type="InterPro" id="IPR013785">
    <property type="entry name" value="Aldolase_TIM"/>
</dbReference>
<evidence type="ECO:0000256" key="2">
    <source>
        <dbReference type="PIRNR" id="PIRNR001365"/>
    </source>
</evidence>
<dbReference type="Proteomes" id="UP000466586">
    <property type="component" value="Unassembled WGS sequence"/>
</dbReference>
<reference evidence="4 5" key="1">
    <citation type="submission" date="2019-11" db="EMBL/GenBank/DDBJ databases">
        <title>Pedobacter sp. HMF7647 Genome sequencing and assembly.</title>
        <authorList>
            <person name="Kang H."/>
            <person name="Kim H."/>
            <person name="Joh K."/>
        </authorList>
    </citation>
    <scope>NUCLEOTIDE SEQUENCE [LARGE SCALE GENOMIC DNA]</scope>
    <source>
        <strain evidence="4 5">HMF7647</strain>
    </source>
</reference>
<evidence type="ECO:0000313" key="4">
    <source>
        <dbReference type="EMBL" id="MXV52489.1"/>
    </source>
</evidence>
<evidence type="ECO:0000256" key="3">
    <source>
        <dbReference type="PIRSR" id="PIRSR001365-1"/>
    </source>
</evidence>
<dbReference type="PANTHER" id="PTHR42849:SF1">
    <property type="entry name" value="N-ACETYLNEURAMINATE LYASE"/>
    <property type="match status" value="1"/>
</dbReference>
<feature type="active site" description="Schiff-base intermediate with substrate" evidence="3">
    <location>
        <position position="171"/>
    </location>
</feature>
<proteinExistence type="inferred from homology"/>
<dbReference type="PANTHER" id="PTHR42849">
    <property type="entry name" value="N-ACETYLNEURAMINATE LYASE"/>
    <property type="match status" value="1"/>
</dbReference>
<dbReference type="Pfam" id="PF00701">
    <property type="entry name" value="DHDPS"/>
    <property type="match status" value="1"/>
</dbReference>
<dbReference type="InterPro" id="IPR002220">
    <property type="entry name" value="DapA-like"/>
</dbReference>
<comment type="caution">
    <text evidence="4">The sequence shown here is derived from an EMBL/GenBank/DDBJ whole genome shotgun (WGS) entry which is preliminary data.</text>
</comment>
<dbReference type="GO" id="GO:0019262">
    <property type="term" value="P:N-acetylneuraminate catabolic process"/>
    <property type="evidence" value="ECO:0007669"/>
    <property type="project" value="TreeGrafter"/>
</dbReference>
<dbReference type="CDD" id="cd00408">
    <property type="entry name" value="DHDPS-like"/>
    <property type="match status" value="1"/>
</dbReference>
<protein>
    <submittedName>
        <fullName evidence="4">Dihydrodipicolinate synthase family protein</fullName>
    </submittedName>
</protein>
<evidence type="ECO:0000313" key="5">
    <source>
        <dbReference type="Proteomes" id="UP000466586"/>
    </source>
</evidence>
<keyword evidence="5" id="KW-1185">Reference proteome</keyword>
<dbReference type="AlphaFoldDB" id="A0A7K1YEP4"/>
<dbReference type="EMBL" id="WVHT01000008">
    <property type="protein sequence ID" value="MXV52489.1"/>
    <property type="molecule type" value="Genomic_DNA"/>
</dbReference>
<dbReference type="GO" id="GO:0008747">
    <property type="term" value="F:N-acetylneuraminate lyase activity"/>
    <property type="evidence" value="ECO:0007669"/>
    <property type="project" value="TreeGrafter"/>
</dbReference>
<gene>
    <name evidence="4" type="ORF">GS399_16055</name>
</gene>
<dbReference type="Gene3D" id="3.20.20.70">
    <property type="entry name" value="Aldolase class I"/>
    <property type="match status" value="1"/>
</dbReference>
<dbReference type="GO" id="GO:0005829">
    <property type="term" value="C:cytosol"/>
    <property type="evidence" value="ECO:0007669"/>
    <property type="project" value="TreeGrafter"/>
</dbReference>
<sequence length="315" mass="35349">MTKEKLNAKNLKGNWATLLLPINADDSINYQKLAGEIDMLIESGVDGIYSNGTAGEFHNQTEDEYARINRILSEKCLDTGMRFQIGASHPSPIISLERLKIAAALKPDAIQLILPDWIIATESELLDYMQRLADAAGDIPLVLYNPPHAKFVLQPKDYSLFENIPQVIGVKLLSHDQTWAKEMEQYASHLSIFVPGHLLATGVECGIASGAYSNVACINPKAAQKWWQLMQTNIKEALEIEKNILAFFEECIAPLQRNGFSNPALDKFLAAVGGCYQVGTRLRWPYKWIADQHVLPVRERARQLIPNFFETSHEM</sequence>
<evidence type="ECO:0000256" key="1">
    <source>
        <dbReference type="ARBA" id="ARBA00023239"/>
    </source>
</evidence>
<comment type="similarity">
    <text evidence="2">Belongs to the DapA family.</text>
</comment>
<feature type="active site" description="Proton donor/acceptor" evidence="3">
    <location>
        <position position="144"/>
    </location>
</feature>
<name>A0A7K1YEP4_9SPHI</name>